<sequence length="58" mass="6460">PRTGRKPNFIVRMNPEHAAAARQAARDAGKQVGQWLEEAITEKQEREKEAGNVTKADC</sequence>
<dbReference type="InterPro" id="IPR010985">
    <property type="entry name" value="Ribbon_hlx_hlx"/>
</dbReference>
<dbReference type="EMBL" id="UINC01000136">
    <property type="protein sequence ID" value="SUZ49813.1"/>
    <property type="molecule type" value="Genomic_DNA"/>
</dbReference>
<dbReference type="AlphaFoldDB" id="A0A381N8B3"/>
<gene>
    <name evidence="1" type="ORF">METZ01_LOCUS2667</name>
</gene>
<dbReference type="GO" id="GO:0006355">
    <property type="term" value="P:regulation of DNA-templated transcription"/>
    <property type="evidence" value="ECO:0007669"/>
    <property type="project" value="InterPro"/>
</dbReference>
<accession>A0A381N8B3</accession>
<organism evidence="1">
    <name type="scientific">marine metagenome</name>
    <dbReference type="NCBI Taxonomy" id="408172"/>
    <lineage>
        <taxon>unclassified sequences</taxon>
        <taxon>metagenomes</taxon>
        <taxon>ecological metagenomes</taxon>
    </lineage>
</organism>
<feature type="non-terminal residue" evidence="1">
    <location>
        <position position="1"/>
    </location>
</feature>
<proteinExistence type="predicted"/>
<reference evidence="1" key="1">
    <citation type="submission" date="2018-05" db="EMBL/GenBank/DDBJ databases">
        <authorList>
            <person name="Lanie J.A."/>
            <person name="Ng W.-L."/>
            <person name="Kazmierczak K.M."/>
            <person name="Andrzejewski T.M."/>
            <person name="Davidsen T.M."/>
            <person name="Wayne K.J."/>
            <person name="Tettelin H."/>
            <person name="Glass J.I."/>
            <person name="Rusch D."/>
            <person name="Podicherti R."/>
            <person name="Tsui H.-C.T."/>
            <person name="Winkler M.E."/>
        </authorList>
    </citation>
    <scope>NUCLEOTIDE SEQUENCE</scope>
</reference>
<name>A0A381N8B3_9ZZZZ</name>
<dbReference type="SUPFAM" id="SSF47598">
    <property type="entry name" value="Ribbon-helix-helix"/>
    <property type="match status" value="1"/>
</dbReference>
<evidence type="ECO:0000313" key="1">
    <source>
        <dbReference type="EMBL" id="SUZ49813.1"/>
    </source>
</evidence>
<protein>
    <submittedName>
        <fullName evidence="1">Uncharacterized protein</fullName>
    </submittedName>
</protein>